<gene>
    <name evidence="1" type="ORF">GUJ93_ZPchr0004g39404</name>
</gene>
<sequence>MQRRCLPPSASLYISLDSPADVQQKLLFWLLLAPISAIYFTGDKDIKILICFDRLKLIARELVPDVTFFWHPQIQKSLEHILYTWSLDCTRNLNIYFGDIT</sequence>
<reference evidence="1" key="1">
    <citation type="journal article" date="2021" name="bioRxiv">
        <title>Whole Genome Assembly and Annotation of Northern Wild Rice, Zizania palustris L., Supports a Whole Genome Duplication in the Zizania Genus.</title>
        <authorList>
            <person name="Haas M."/>
            <person name="Kono T."/>
            <person name="Macchietto M."/>
            <person name="Millas R."/>
            <person name="McGilp L."/>
            <person name="Shao M."/>
            <person name="Duquette J."/>
            <person name="Hirsch C.N."/>
            <person name="Kimball J."/>
        </authorList>
    </citation>
    <scope>NUCLEOTIDE SEQUENCE</scope>
    <source>
        <tissue evidence="1">Fresh leaf tissue</tissue>
    </source>
</reference>
<accession>A0A8J5VNS3</accession>
<comment type="caution">
    <text evidence="1">The sequence shown here is derived from an EMBL/GenBank/DDBJ whole genome shotgun (WGS) entry which is preliminary data.</text>
</comment>
<dbReference type="EMBL" id="JAAALK010000285">
    <property type="protein sequence ID" value="KAG8065251.1"/>
    <property type="molecule type" value="Genomic_DNA"/>
</dbReference>
<protein>
    <submittedName>
        <fullName evidence="1">Uncharacterized protein</fullName>
    </submittedName>
</protein>
<reference evidence="1" key="2">
    <citation type="submission" date="2021-02" db="EMBL/GenBank/DDBJ databases">
        <authorList>
            <person name="Kimball J.A."/>
            <person name="Haas M.W."/>
            <person name="Macchietto M."/>
            <person name="Kono T."/>
            <person name="Duquette J."/>
            <person name="Shao M."/>
        </authorList>
    </citation>
    <scope>NUCLEOTIDE SEQUENCE</scope>
    <source>
        <tissue evidence="1">Fresh leaf tissue</tissue>
    </source>
</reference>
<organism evidence="1 2">
    <name type="scientific">Zizania palustris</name>
    <name type="common">Northern wild rice</name>
    <dbReference type="NCBI Taxonomy" id="103762"/>
    <lineage>
        <taxon>Eukaryota</taxon>
        <taxon>Viridiplantae</taxon>
        <taxon>Streptophyta</taxon>
        <taxon>Embryophyta</taxon>
        <taxon>Tracheophyta</taxon>
        <taxon>Spermatophyta</taxon>
        <taxon>Magnoliopsida</taxon>
        <taxon>Liliopsida</taxon>
        <taxon>Poales</taxon>
        <taxon>Poaceae</taxon>
        <taxon>BOP clade</taxon>
        <taxon>Oryzoideae</taxon>
        <taxon>Oryzeae</taxon>
        <taxon>Zizaniinae</taxon>
        <taxon>Zizania</taxon>
    </lineage>
</organism>
<proteinExistence type="predicted"/>
<keyword evidence="2" id="KW-1185">Reference proteome</keyword>
<evidence type="ECO:0000313" key="2">
    <source>
        <dbReference type="Proteomes" id="UP000729402"/>
    </source>
</evidence>
<name>A0A8J5VNS3_ZIZPA</name>
<dbReference type="AlphaFoldDB" id="A0A8J5VNS3"/>
<evidence type="ECO:0000313" key="1">
    <source>
        <dbReference type="EMBL" id="KAG8065251.1"/>
    </source>
</evidence>
<dbReference type="Proteomes" id="UP000729402">
    <property type="component" value="Unassembled WGS sequence"/>
</dbReference>